<dbReference type="EMBL" id="ML007004">
    <property type="protein sequence ID" value="RKP16095.1"/>
    <property type="molecule type" value="Genomic_DNA"/>
</dbReference>
<evidence type="ECO:0000313" key="7">
    <source>
        <dbReference type="Proteomes" id="UP000281549"/>
    </source>
</evidence>
<evidence type="ECO:0000256" key="1">
    <source>
        <dbReference type="ARBA" id="ARBA00023125"/>
    </source>
</evidence>
<name>A0A4P9YAP5_ROZAC</name>
<dbReference type="SUPFAM" id="SSF46689">
    <property type="entry name" value="Homeodomain-like"/>
    <property type="match status" value="1"/>
</dbReference>
<comment type="subcellular location">
    <subcellularLocation>
        <location evidence="4">Nucleus</location>
    </subcellularLocation>
</comment>
<gene>
    <name evidence="6" type="ORF">ROZALSC1DRAFT_2488</name>
</gene>
<accession>A0A4P9YAP5</accession>
<dbReference type="InterPro" id="IPR009057">
    <property type="entry name" value="Homeodomain-like_sf"/>
</dbReference>
<evidence type="ECO:0000256" key="4">
    <source>
        <dbReference type="PROSITE-ProRule" id="PRU00108"/>
    </source>
</evidence>
<dbReference type="Proteomes" id="UP000281549">
    <property type="component" value="Unassembled WGS sequence"/>
</dbReference>
<dbReference type="CDD" id="cd00086">
    <property type="entry name" value="homeodomain"/>
    <property type="match status" value="1"/>
</dbReference>
<reference evidence="7" key="1">
    <citation type="journal article" date="2018" name="Nat. Microbiol.">
        <title>Leveraging single-cell genomics to expand the fungal tree of life.</title>
        <authorList>
            <person name="Ahrendt S.R."/>
            <person name="Quandt C.A."/>
            <person name="Ciobanu D."/>
            <person name="Clum A."/>
            <person name="Salamov A."/>
            <person name="Andreopoulos B."/>
            <person name="Cheng J.F."/>
            <person name="Woyke T."/>
            <person name="Pelin A."/>
            <person name="Henrissat B."/>
            <person name="Reynolds N.K."/>
            <person name="Benny G.L."/>
            <person name="Smith M.E."/>
            <person name="James T.Y."/>
            <person name="Grigoriev I.V."/>
        </authorList>
    </citation>
    <scope>NUCLEOTIDE SEQUENCE [LARGE SCALE GENOMIC DNA]</scope>
    <source>
        <strain evidence="7">CSF55</strain>
    </source>
</reference>
<dbReference type="InterPro" id="IPR008422">
    <property type="entry name" value="KN_HD"/>
</dbReference>
<dbReference type="SMART" id="SM00389">
    <property type="entry name" value="HOX"/>
    <property type="match status" value="1"/>
</dbReference>
<dbReference type="GO" id="GO:0003677">
    <property type="term" value="F:DNA binding"/>
    <property type="evidence" value="ECO:0007669"/>
    <property type="project" value="UniProtKB-UniRule"/>
</dbReference>
<protein>
    <recommendedName>
        <fullName evidence="5">Homeobox domain-containing protein</fullName>
    </recommendedName>
</protein>
<dbReference type="GO" id="GO:0005634">
    <property type="term" value="C:nucleus"/>
    <property type="evidence" value="ECO:0007669"/>
    <property type="project" value="UniProtKB-SubCell"/>
</dbReference>
<evidence type="ECO:0000259" key="5">
    <source>
        <dbReference type="PROSITE" id="PS50071"/>
    </source>
</evidence>
<sequence>KRQQYAMESKRILENWLLVNFSHPYPTQEEYVILSQQTGLSKKQISMWFKNYRRRKLI</sequence>
<evidence type="ECO:0000256" key="2">
    <source>
        <dbReference type="ARBA" id="ARBA00023155"/>
    </source>
</evidence>
<feature type="domain" description="Homeobox" evidence="5">
    <location>
        <begin position="1"/>
        <end position="58"/>
    </location>
</feature>
<dbReference type="AlphaFoldDB" id="A0A4P9YAP5"/>
<dbReference type="PROSITE" id="PS50071">
    <property type="entry name" value="HOMEOBOX_2"/>
    <property type="match status" value="1"/>
</dbReference>
<proteinExistence type="predicted"/>
<keyword evidence="2 4" id="KW-0371">Homeobox</keyword>
<dbReference type="Pfam" id="PF05920">
    <property type="entry name" value="Homeobox_KN"/>
    <property type="match status" value="1"/>
</dbReference>
<dbReference type="PANTHER" id="PTHR11850">
    <property type="entry name" value="HOMEOBOX PROTEIN TRANSCRIPTION FACTORS"/>
    <property type="match status" value="1"/>
</dbReference>
<feature type="non-terminal residue" evidence="6">
    <location>
        <position position="58"/>
    </location>
</feature>
<dbReference type="InterPro" id="IPR050224">
    <property type="entry name" value="TALE_homeobox"/>
</dbReference>
<dbReference type="GO" id="GO:0006355">
    <property type="term" value="P:regulation of DNA-templated transcription"/>
    <property type="evidence" value="ECO:0007669"/>
    <property type="project" value="InterPro"/>
</dbReference>
<feature type="non-terminal residue" evidence="6">
    <location>
        <position position="1"/>
    </location>
</feature>
<dbReference type="Gene3D" id="1.10.10.60">
    <property type="entry name" value="Homeodomain-like"/>
    <property type="match status" value="1"/>
</dbReference>
<keyword evidence="3 4" id="KW-0539">Nucleus</keyword>
<evidence type="ECO:0000313" key="6">
    <source>
        <dbReference type="EMBL" id="RKP16095.1"/>
    </source>
</evidence>
<keyword evidence="1 4" id="KW-0238">DNA-binding</keyword>
<dbReference type="InterPro" id="IPR001356">
    <property type="entry name" value="HD"/>
</dbReference>
<organism evidence="6 7">
    <name type="scientific">Rozella allomycis (strain CSF55)</name>
    <dbReference type="NCBI Taxonomy" id="988480"/>
    <lineage>
        <taxon>Eukaryota</taxon>
        <taxon>Fungi</taxon>
        <taxon>Fungi incertae sedis</taxon>
        <taxon>Cryptomycota</taxon>
        <taxon>Cryptomycota incertae sedis</taxon>
        <taxon>Rozella</taxon>
    </lineage>
</organism>
<evidence type="ECO:0000256" key="3">
    <source>
        <dbReference type="ARBA" id="ARBA00023242"/>
    </source>
</evidence>